<reference evidence="3" key="1">
    <citation type="journal article" date="2010" name="Science">
        <title>Plasticity of animal genome architecture unmasked by rapid evolution of a pelagic tunicate.</title>
        <authorList>
            <person name="Denoeud F."/>
            <person name="Henriet S."/>
            <person name="Mungpakdee S."/>
            <person name="Aury J.M."/>
            <person name="Da Silva C."/>
            <person name="Brinkmann H."/>
            <person name="Mikhaleva J."/>
            <person name="Olsen L.C."/>
            <person name="Jubin C."/>
            <person name="Canestro C."/>
            <person name="Bouquet J.M."/>
            <person name="Danks G."/>
            <person name="Poulain J."/>
            <person name="Campsteijn C."/>
            <person name="Adamski M."/>
            <person name="Cross I."/>
            <person name="Yadetie F."/>
            <person name="Muffato M."/>
            <person name="Louis A."/>
            <person name="Butcher S."/>
            <person name="Tsagkogeorga G."/>
            <person name="Konrad A."/>
            <person name="Singh S."/>
            <person name="Jensen M.F."/>
            <person name="Cong E.H."/>
            <person name="Eikeseth-Otteraa H."/>
            <person name="Noel B."/>
            <person name="Anthouard V."/>
            <person name="Porcel B.M."/>
            <person name="Kachouri-Lafond R."/>
            <person name="Nishino A."/>
            <person name="Ugolini M."/>
            <person name="Chourrout P."/>
            <person name="Nishida H."/>
            <person name="Aasland R."/>
            <person name="Huzurbazar S."/>
            <person name="Westhof E."/>
            <person name="Delsuc F."/>
            <person name="Lehrach H."/>
            <person name="Reinhardt R."/>
            <person name="Weissenbach J."/>
            <person name="Roy S.W."/>
            <person name="Artiguenave F."/>
            <person name="Postlethwait J.H."/>
            <person name="Manak J.R."/>
            <person name="Thompson E.M."/>
            <person name="Jaillon O."/>
            <person name="Du Pasquier L."/>
            <person name="Boudinot P."/>
            <person name="Liberles D.A."/>
            <person name="Volff J.N."/>
            <person name="Philippe H."/>
            <person name="Lenhard B."/>
            <person name="Roest Crollius H."/>
            <person name="Wincker P."/>
            <person name="Chourrout D."/>
        </authorList>
    </citation>
    <scope>NUCLEOTIDE SEQUENCE [LARGE SCALE GENOMIC DNA]</scope>
</reference>
<dbReference type="Proteomes" id="UP000001307">
    <property type="component" value="Unassembled WGS sequence"/>
</dbReference>
<name>E4XM20_OIKDI</name>
<dbReference type="Gene3D" id="3.40.50.1440">
    <property type="entry name" value="Tubulin/FtsZ, GTPase domain"/>
    <property type="match status" value="1"/>
</dbReference>
<comment type="subcellular location">
    <subcellularLocation>
        <location evidence="1">Cytoplasm</location>
    </subcellularLocation>
</comment>
<dbReference type="GO" id="GO:0005737">
    <property type="term" value="C:cytoplasm"/>
    <property type="evidence" value="ECO:0007669"/>
    <property type="project" value="UniProtKB-SubCell"/>
</dbReference>
<evidence type="ECO:0000256" key="2">
    <source>
        <dbReference type="ARBA" id="ARBA00022490"/>
    </source>
</evidence>
<dbReference type="AlphaFoldDB" id="E4XM20"/>
<dbReference type="OrthoDB" id="1662883at2759"/>
<gene>
    <name evidence="3" type="ORF">GSOID_T00014767001</name>
</gene>
<keyword evidence="4" id="KW-1185">Reference proteome</keyword>
<dbReference type="EMBL" id="FN653073">
    <property type="protein sequence ID" value="CBY11027.1"/>
    <property type="molecule type" value="Genomic_DNA"/>
</dbReference>
<dbReference type="InParanoid" id="E4XM20"/>
<protein>
    <submittedName>
        <fullName evidence="3">Uncharacterized protein</fullName>
    </submittedName>
</protein>
<evidence type="ECO:0000256" key="1">
    <source>
        <dbReference type="ARBA" id="ARBA00004496"/>
    </source>
</evidence>
<dbReference type="InterPro" id="IPR036525">
    <property type="entry name" value="Tubulin/FtsZ_GTPase_sf"/>
</dbReference>
<proteinExistence type="predicted"/>
<sequence>MMNKNMRNNISFSEARASESSGIPRNAASFNYAANNCACGHYTISKEIIDLVLDRIRQLLDIFAGLFCSSSSPAAPTSQRPPFSK</sequence>
<evidence type="ECO:0000313" key="3">
    <source>
        <dbReference type="EMBL" id="CBY11027.1"/>
    </source>
</evidence>
<dbReference type="SUPFAM" id="SSF52490">
    <property type="entry name" value="Tubulin nucleotide-binding domain-like"/>
    <property type="match status" value="1"/>
</dbReference>
<accession>E4XM20</accession>
<evidence type="ECO:0000313" key="4">
    <source>
        <dbReference type="Proteomes" id="UP000001307"/>
    </source>
</evidence>
<keyword evidence="2" id="KW-0963">Cytoplasm</keyword>
<organism evidence="3">
    <name type="scientific">Oikopleura dioica</name>
    <name type="common">Tunicate</name>
    <dbReference type="NCBI Taxonomy" id="34765"/>
    <lineage>
        <taxon>Eukaryota</taxon>
        <taxon>Metazoa</taxon>
        <taxon>Chordata</taxon>
        <taxon>Tunicata</taxon>
        <taxon>Appendicularia</taxon>
        <taxon>Copelata</taxon>
        <taxon>Oikopleuridae</taxon>
        <taxon>Oikopleura</taxon>
    </lineage>
</organism>